<evidence type="ECO:0000313" key="2">
    <source>
        <dbReference type="WBParaSite" id="JU765_v2.g14156.t1"/>
    </source>
</evidence>
<organism evidence="1 2">
    <name type="scientific">Panagrolaimus sp. JU765</name>
    <dbReference type="NCBI Taxonomy" id="591449"/>
    <lineage>
        <taxon>Eukaryota</taxon>
        <taxon>Metazoa</taxon>
        <taxon>Ecdysozoa</taxon>
        <taxon>Nematoda</taxon>
        <taxon>Chromadorea</taxon>
        <taxon>Rhabditida</taxon>
        <taxon>Tylenchina</taxon>
        <taxon>Panagrolaimomorpha</taxon>
        <taxon>Panagrolaimoidea</taxon>
        <taxon>Panagrolaimidae</taxon>
        <taxon>Panagrolaimus</taxon>
    </lineage>
</organism>
<dbReference type="Proteomes" id="UP000887576">
    <property type="component" value="Unplaced"/>
</dbReference>
<evidence type="ECO:0000313" key="1">
    <source>
        <dbReference type="Proteomes" id="UP000887576"/>
    </source>
</evidence>
<name>A0AC34Q8X3_9BILA</name>
<dbReference type="WBParaSite" id="JU765_v2.g14156.t1">
    <property type="protein sequence ID" value="JU765_v2.g14156.t1"/>
    <property type="gene ID" value="JU765_v2.g14156"/>
</dbReference>
<proteinExistence type="predicted"/>
<accession>A0AC34Q8X3</accession>
<reference evidence="2" key="1">
    <citation type="submission" date="2022-11" db="UniProtKB">
        <authorList>
            <consortium name="WormBaseParasite"/>
        </authorList>
    </citation>
    <scope>IDENTIFICATION</scope>
</reference>
<sequence length="280" mass="32794">MFQVQFQQVPQNGTTYVNSQPQVVQYRTVIDPNQQFIQQQQQHVQHQIIQQQPQHIQIQQPQTMHVREAKCPVRGKTSPYGFFVKMCYEEHKRKYPGENVQVTEISKKCAEKWKTMNDEEKRRFYELAAKDADRYQAEMAAYGGEDAIKKKKRAKKDPNAPKRALSAFFFFSNEKRPEVQSGHPEWKVGQVAQELGKMWKALTEEEKAVYEQKAELDKQRYADEMKNYREQGVPSPDKADNHIANGQQPQMVIIQQSPHNQQQQMQHVQMQIMSQPGEMA</sequence>
<protein>
    <submittedName>
        <fullName evidence="2">HMG box domain-containing protein</fullName>
    </submittedName>
</protein>